<protein>
    <submittedName>
        <fullName evidence="3">Uncharacterized protein</fullName>
    </submittedName>
</protein>
<feature type="compositionally biased region" description="Pro residues" evidence="1">
    <location>
        <begin position="141"/>
        <end position="152"/>
    </location>
</feature>
<evidence type="ECO:0000313" key="4">
    <source>
        <dbReference type="Proteomes" id="UP000828713"/>
    </source>
</evidence>
<name>A0AAE7VMV2_9CAUD</name>
<organism evidence="3 4">
    <name type="scientific">Rhizobium phage RHEph21</name>
    <dbReference type="NCBI Taxonomy" id="2836134"/>
    <lineage>
        <taxon>Viruses</taxon>
        <taxon>Duplodnaviria</taxon>
        <taxon>Heunggongvirae</taxon>
        <taxon>Uroviricota</taxon>
        <taxon>Caudoviricetes</taxon>
        <taxon>Autographivirales</taxon>
        <taxon>Autographivirales incertae sedis</taxon>
        <taxon>Chamilpavirus</taxon>
        <taxon>Chamilpavirus RHEph21</taxon>
    </lineage>
</organism>
<keyword evidence="2" id="KW-0472">Membrane</keyword>
<accession>A0AAE7VMV2</accession>
<keyword evidence="4" id="KW-1185">Reference proteome</keyword>
<feature type="transmembrane region" description="Helical" evidence="2">
    <location>
        <begin position="47"/>
        <end position="69"/>
    </location>
</feature>
<evidence type="ECO:0000256" key="2">
    <source>
        <dbReference type="SAM" id="Phobius"/>
    </source>
</evidence>
<dbReference type="EMBL" id="MW980070">
    <property type="protein sequence ID" value="QXV74673.1"/>
    <property type="molecule type" value="Genomic_DNA"/>
</dbReference>
<evidence type="ECO:0000313" key="3">
    <source>
        <dbReference type="EMBL" id="QXV74673.1"/>
    </source>
</evidence>
<dbReference type="Proteomes" id="UP000828713">
    <property type="component" value="Segment"/>
</dbReference>
<sequence>MSTWIDPLLPKIPHIRNPLTVVAVFAAFAEVSGTAVLPLLEKDVQHIYVWFLMLFPTLLILLFFATLNWNHTVLYAPSDYKDEDNFGRFAKASAYAISKKGEEETAEQTAISTLPDSGEALSPPNEEQQVVVAGHQDGPAPATPLEPQPNLPPRDLAPSKDVGDALSSDAMRLRARVAADLGLSMLERKNEVFYYRDLSVAGHPNLVFDGIDLTKGRMTAVEVKYNHRGYSPTRFIQNNFDRVKELYDNLPPDEKATFKFIMMYVIGDEAEDKNASLLRSRTKKVSLNYPFKSEVVVERWSNLLP</sequence>
<keyword evidence="2" id="KW-0812">Transmembrane</keyword>
<keyword evidence="2" id="KW-1133">Transmembrane helix</keyword>
<proteinExistence type="predicted"/>
<feature type="region of interest" description="Disordered" evidence="1">
    <location>
        <begin position="106"/>
        <end position="163"/>
    </location>
</feature>
<reference evidence="3" key="1">
    <citation type="submission" date="2021-04" db="EMBL/GenBank/DDBJ databases">
        <title>The Hidden Diversity of Double-Stranded DNA Phages in the Symbiotic Bacterium Rhizobium.</title>
        <authorList>
            <person name="Santamaria R.I."/>
            <person name="Bustos P."/>
            <person name="Cauwenberghe J.V."/>
            <person name="Gonzalez V."/>
        </authorList>
    </citation>
    <scope>NUCLEOTIDE SEQUENCE</scope>
</reference>
<feature type="transmembrane region" description="Helical" evidence="2">
    <location>
        <begin position="20"/>
        <end position="40"/>
    </location>
</feature>
<evidence type="ECO:0000256" key="1">
    <source>
        <dbReference type="SAM" id="MobiDB-lite"/>
    </source>
</evidence>